<dbReference type="SUPFAM" id="SSF55961">
    <property type="entry name" value="Bet v1-like"/>
    <property type="match status" value="1"/>
</dbReference>
<dbReference type="Gene3D" id="3.30.530.20">
    <property type="match status" value="1"/>
</dbReference>
<dbReference type="InterPro" id="IPR019587">
    <property type="entry name" value="Polyketide_cyclase/dehydratase"/>
</dbReference>
<gene>
    <name evidence="1" type="ORF">Mal4_06350</name>
</gene>
<dbReference type="RefSeq" id="WP_197444045.1">
    <property type="nucleotide sequence ID" value="NZ_CP036275.1"/>
</dbReference>
<evidence type="ECO:0000313" key="1">
    <source>
        <dbReference type="EMBL" id="QDU36350.1"/>
    </source>
</evidence>
<reference evidence="1 2" key="1">
    <citation type="submission" date="2019-02" db="EMBL/GenBank/DDBJ databases">
        <title>Deep-cultivation of Planctomycetes and their phenomic and genomic characterization uncovers novel biology.</title>
        <authorList>
            <person name="Wiegand S."/>
            <person name="Jogler M."/>
            <person name="Boedeker C."/>
            <person name="Pinto D."/>
            <person name="Vollmers J."/>
            <person name="Rivas-Marin E."/>
            <person name="Kohn T."/>
            <person name="Peeters S.H."/>
            <person name="Heuer A."/>
            <person name="Rast P."/>
            <person name="Oberbeckmann S."/>
            <person name="Bunk B."/>
            <person name="Jeske O."/>
            <person name="Meyerdierks A."/>
            <person name="Storesund J.E."/>
            <person name="Kallscheuer N."/>
            <person name="Luecker S."/>
            <person name="Lage O.M."/>
            <person name="Pohl T."/>
            <person name="Merkel B.J."/>
            <person name="Hornburger P."/>
            <person name="Mueller R.-W."/>
            <person name="Bruemmer F."/>
            <person name="Labrenz M."/>
            <person name="Spormann A.M."/>
            <person name="Op den Camp H."/>
            <person name="Overmann J."/>
            <person name="Amann R."/>
            <person name="Jetten M.S.M."/>
            <person name="Mascher T."/>
            <person name="Medema M.H."/>
            <person name="Devos D.P."/>
            <person name="Kaster A.-K."/>
            <person name="Ovreas L."/>
            <person name="Rohde M."/>
            <person name="Galperin M.Y."/>
            <person name="Jogler C."/>
        </authorList>
    </citation>
    <scope>NUCLEOTIDE SEQUENCE [LARGE SCALE GENOMIC DNA]</scope>
    <source>
        <strain evidence="1 2">Mal4</strain>
    </source>
</reference>
<proteinExistence type="predicted"/>
<name>A0A517Z1J3_9PLAN</name>
<dbReference type="Proteomes" id="UP000320496">
    <property type="component" value="Chromosome"/>
</dbReference>
<dbReference type="EMBL" id="CP036275">
    <property type="protein sequence ID" value="QDU36350.1"/>
    <property type="molecule type" value="Genomic_DNA"/>
</dbReference>
<protein>
    <submittedName>
        <fullName evidence="1">Polyketide cyclase / dehydrase and lipid transport</fullName>
    </submittedName>
</protein>
<keyword evidence="2" id="KW-1185">Reference proteome</keyword>
<sequence>MHSEGTIVIDRPIDEVFHLTCDRVPEWSIIVVEEELLEKTPDGVGTRFRTVTEDHGKRMVFEGVVTRYEPPVLNAIQLTGRQFDIEAVYTFEDLGGQTRVTQHSVVEGKGFFKVFLALFGWAMHKANCQATQRELESLKTYCETQPATTP</sequence>
<dbReference type="AlphaFoldDB" id="A0A517Z1J3"/>
<organism evidence="1 2">
    <name type="scientific">Maioricimonas rarisocia</name>
    <dbReference type="NCBI Taxonomy" id="2528026"/>
    <lineage>
        <taxon>Bacteria</taxon>
        <taxon>Pseudomonadati</taxon>
        <taxon>Planctomycetota</taxon>
        <taxon>Planctomycetia</taxon>
        <taxon>Planctomycetales</taxon>
        <taxon>Planctomycetaceae</taxon>
        <taxon>Maioricimonas</taxon>
    </lineage>
</organism>
<dbReference type="InterPro" id="IPR023393">
    <property type="entry name" value="START-like_dom_sf"/>
</dbReference>
<dbReference type="Pfam" id="PF10604">
    <property type="entry name" value="Polyketide_cyc2"/>
    <property type="match status" value="1"/>
</dbReference>
<evidence type="ECO:0000313" key="2">
    <source>
        <dbReference type="Proteomes" id="UP000320496"/>
    </source>
</evidence>
<accession>A0A517Z1J3</accession>
<dbReference type="KEGG" id="mri:Mal4_06350"/>